<dbReference type="OrthoDB" id="2013972at2759"/>
<reference evidence="2 3" key="1">
    <citation type="journal article" date="2011" name="Nat. Biotechnol.">
        <title>Comparative genomic analysis of the thermophilic biomass-degrading fungi Myceliophthora thermophila and Thielavia terrestris.</title>
        <authorList>
            <person name="Berka R.M."/>
            <person name="Grigoriev I.V."/>
            <person name="Otillar R."/>
            <person name="Salamov A."/>
            <person name="Grimwood J."/>
            <person name="Reid I."/>
            <person name="Ishmael N."/>
            <person name="John T."/>
            <person name="Darmond C."/>
            <person name="Moisan M.-C."/>
            <person name="Henrissat B."/>
            <person name="Coutinho P.M."/>
            <person name="Lombard V."/>
            <person name="Natvig D.O."/>
            <person name="Lindquist E."/>
            <person name="Schmutz J."/>
            <person name="Lucas S."/>
            <person name="Harris P."/>
            <person name="Powlowski J."/>
            <person name="Bellemare A."/>
            <person name="Taylor D."/>
            <person name="Butler G."/>
            <person name="de Vries R.P."/>
            <person name="Allijn I.E."/>
            <person name="van den Brink J."/>
            <person name="Ushinsky S."/>
            <person name="Storms R."/>
            <person name="Powell A.J."/>
            <person name="Paulsen I.T."/>
            <person name="Elbourne L.D.H."/>
            <person name="Baker S.E."/>
            <person name="Magnuson J."/>
            <person name="LaBoissiere S."/>
            <person name="Clutterbuck A.J."/>
            <person name="Martinez D."/>
            <person name="Wogulis M."/>
            <person name="de Leon A.L."/>
            <person name="Rey M.W."/>
            <person name="Tsang A."/>
        </authorList>
    </citation>
    <scope>NUCLEOTIDE SEQUENCE [LARGE SCALE GENOMIC DNA]</scope>
    <source>
        <strain evidence="3">ATCC 42464 / BCRC 31852 / DSM 1799</strain>
    </source>
</reference>
<dbReference type="GeneID" id="11514467"/>
<protein>
    <submittedName>
        <fullName evidence="2">Uncharacterized protein</fullName>
    </submittedName>
</protein>
<dbReference type="KEGG" id="mtm:MYCTH_2112989"/>
<evidence type="ECO:0000313" key="2">
    <source>
        <dbReference type="EMBL" id="AEO61007.1"/>
    </source>
</evidence>
<dbReference type="HOGENOM" id="CLU_1670604_0_0_1"/>
<dbReference type="Proteomes" id="UP000007322">
    <property type="component" value="Chromosome 6"/>
</dbReference>
<dbReference type="InParanoid" id="G2QM27"/>
<dbReference type="EMBL" id="CP003007">
    <property type="protein sequence ID" value="AEO61007.1"/>
    <property type="molecule type" value="Genomic_DNA"/>
</dbReference>
<dbReference type="RefSeq" id="XP_003666252.1">
    <property type="nucleotide sequence ID" value="XM_003666204.1"/>
</dbReference>
<dbReference type="OMA" id="DHQFMAN"/>
<name>G2QM27_THET4</name>
<proteinExistence type="predicted"/>
<organism evidence="2 3">
    <name type="scientific">Thermothelomyces thermophilus (strain ATCC 42464 / BCRC 31852 / DSM 1799)</name>
    <name type="common">Sporotrichum thermophile</name>
    <dbReference type="NCBI Taxonomy" id="573729"/>
    <lineage>
        <taxon>Eukaryota</taxon>
        <taxon>Fungi</taxon>
        <taxon>Dikarya</taxon>
        <taxon>Ascomycota</taxon>
        <taxon>Pezizomycotina</taxon>
        <taxon>Sordariomycetes</taxon>
        <taxon>Sordariomycetidae</taxon>
        <taxon>Sordariales</taxon>
        <taxon>Chaetomiaceae</taxon>
        <taxon>Thermothelomyces</taxon>
    </lineage>
</organism>
<feature type="region of interest" description="Disordered" evidence="1">
    <location>
        <begin position="1"/>
        <end position="40"/>
    </location>
</feature>
<gene>
    <name evidence="2" type="ORF">MYCTH_2112989</name>
</gene>
<dbReference type="VEuPathDB" id="FungiDB:MYCTH_2112989"/>
<accession>G2QM27</accession>
<evidence type="ECO:0000256" key="1">
    <source>
        <dbReference type="SAM" id="MobiDB-lite"/>
    </source>
</evidence>
<keyword evidence="3" id="KW-1185">Reference proteome</keyword>
<sequence length="158" mass="17772">MTDAPEPLWGDSTNVATDNESTVTNQVSGDSDTDSVLGDLDGQSIYTLPSDIPVVEEEGRKYYNPDKYPLPNDEQEQERLDMLHEQHLEPGGYFEVKDILLTPKCDDRSLKGDSHLLTWARLLAEAADKMGRPINLASWYREMLVEAGFTNVEVVKQK</sequence>
<feature type="compositionally biased region" description="Polar residues" evidence="1">
    <location>
        <begin position="11"/>
        <end position="30"/>
    </location>
</feature>
<dbReference type="AlphaFoldDB" id="G2QM27"/>
<evidence type="ECO:0000313" key="3">
    <source>
        <dbReference type="Proteomes" id="UP000007322"/>
    </source>
</evidence>